<proteinExistence type="predicted"/>
<dbReference type="EMBL" id="CP097160">
    <property type="protein sequence ID" value="UQN15327.1"/>
    <property type="molecule type" value="Genomic_DNA"/>
</dbReference>
<sequence length="50" mass="5236">MSIDPISVPLPNVDVPTHVPDVVSDPAENIEPGSDWADEGGAVEKGHDDD</sequence>
<name>A0ABY4MZ29_9MICO</name>
<protein>
    <submittedName>
        <fullName evidence="2">Uncharacterized protein</fullName>
    </submittedName>
</protein>
<gene>
    <name evidence="2" type="ORF">M3M28_02335</name>
</gene>
<reference evidence="2" key="1">
    <citation type="submission" date="2022-05" db="EMBL/GenBank/DDBJ databases">
        <title>Complete genome sequence of toluene-degrading Gulosibacter sediminis strain ACHW.36C.</title>
        <authorList>
            <person name="Wai A.C."/>
            <person name="Lai G.K."/>
            <person name="Griffin S.D."/>
            <person name="Leung F.C."/>
        </authorList>
    </citation>
    <scope>NUCLEOTIDE SEQUENCE [LARGE SCALE GENOMIC DNA]</scope>
    <source>
        <strain evidence="2">ACHW.36C</strain>
    </source>
</reference>
<organism evidence="2">
    <name type="scientific">Gulosibacter sediminis</name>
    <dbReference type="NCBI Taxonomy" id="1729695"/>
    <lineage>
        <taxon>Bacteria</taxon>
        <taxon>Bacillati</taxon>
        <taxon>Actinomycetota</taxon>
        <taxon>Actinomycetes</taxon>
        <taxon>Micrococcales</taxon>
        <taxon>Microbacteriaceae</taxon>
        <taxon>Gulosibacter</taxon>
    </lineage>
</organism>
<feature type="region of interest" description="Disordered" evidence="1">
    <location>
        <begin position="1"/>
        <end position="50"/>
    </location>
</feature>
<evidence type="ECO:0000313" key="2">
    <source>
        <dbReference type="EMBL" id="UQN15327.1"/>
    </source>
</evidence>
<accession>A0ABY4MZ29</accession>
<evidence type="ECO:0000256" key="1">
    <source>
        <dbReference type="SAM" id="MobiDB-lite"/>
    </source>
</evidence>